<name>A0A9D4ID25_DREPO</name>
<organism evidence="1 2">
    <name type="scientific">Dreissena polymorpha</name>
    <name type="common">Zebra mussel</name>
    <name type="synonym">Mytilus polymorpha</name>
    <dbReference type="NCBI Taxonomy" id="45954"/>
    <lineage>
        <taxon>Eukaryota</taxon>
        <taxon>Metazoa</taxon>
        <taxon>Spiralia</taxon>
        <taxon>Lophotrochozoa</taxon>
        <taxon>Mollusca</taxon>
        <taxon>Bivalvia</taxon>
        <taxon>Autobranchia</taxon>
        <taxon>Heteroconchia</taxon>
        <taxon>Euheterodonta</taxon>
        <taxon>Imparidentia</taxon>
        <taxon>Neoheterodontei</taxon>
        <taxon>Myida</taxon>
        <taxon>Dreissenoidea</taxon>
        <taxon>Dreissenidae</taxon>
        <taxon>Dreissena</taxon>
    </lineage>
</organism>
<dbReference type="AlphaFoldDB" id="A0A9D4ID25"/>
<evidence type="ECO:0000313" key="1">
    <source>
        <dbReference type="EMBL" id="KAH3755468.1"/>
    </source>
</evidence>
<dbReference type="EMBL" id="JAIWYP010000010">
    <property type="protein sequence ID" value="KAH3755468.1"/>
    <property type="molecule type" value="Genomic_DNA"/>
</dbReference>
<reference evidence="1" key="1">
    <citation type="journal article" date="2019" name="bioRxiv">
        <title>The Genome of the Zebra Mussel, Dreissena polymorpha: A Resource for Invasive Species Research.</title>
        <authorList>
            <person name="McCartney M.A."/>
            <person name="Auch B."/>
            <person name="Kono T."/>
            <person name="Mallez S."/>
            <person name="Zhang Y."/>
            <person name="Obille A."/>
            <person name="Becker A."/>
            <person name="Abrahante J.E."/>
            <person name="Garbe J."/>
            <person name="Badalamenti J.P."/>
            <person name="Herman A."/>
            <person name="Mangelson H."/>
            <person name="Liachko I."/>
            <person name="Sullivan S."/>
            <person name="Sone E.D."/>
            <person name="Koren S."/>
            <person name="Silverstein K.A.T."/>
            <person name="Beckman K.B."/>
            <person name="Gohl D.M."/>
        </authorList>
    </citation>
    <scope>NUCLEOTIDE SEQUENCE</scope>
    <source>
        <strain evidence="1">Duluth1</strain>
        <tissue evidence="1">Whole animal</tissue>
    </source>
</reference>
<dbReference type="Proteomes" id="UP000828390">
    <property type="component" value="Unassembled WGS sequence"/>
</dbReference>
<comment type="caution">
    <text evidence="1">The sequence shown here is derived from an EMBL/GenBank/DDBJ whole genome shotgun (WGS) entry which is preliminary data.</text>
</comment>
<accession>A0A9D4ID25</accession>
<gene>
    <name evidence="1" type="ORF">DPMN_190164</name>
</gene>
<proteinExistence type="predicted"/>
<evidence type="ECO:0000313" key="2">
    <source>
        <dbReference type="Proteomes" id="UP000828390"/>
    </source>
</evidence>
<keyword evidence="2" id="KW-1185">Reference proteome</keyword>
<reference evidence="1" key="2">
    <citation type="submission" date="2020-11" db="EMBL/GenBank/DDBJ databases">
        <authorList>
            <person name="McCartney M.A."/>
            <person name="Auch B."/>
            <person name="Kono T."/>
            <person name="Mallez S."/>
            <person name="Becker A."/>
            <person name="Gohl D.M."/>
            <person name="Silverstein K.A.T."/>
            <person name="Koren S."/>
            <person name="Bechman K.B."/>
            <person name="Herman A."/>
            <person name="Abrahante J.E."/>
            <person name="Garbe J."/>
        </authorList>
    </citation>
    <scope>NUCLEOTIDE SEQUENCE</scope>
    <source>
        <strain evidence="1">Duluth1</strain>
        <tissue evidence="1">Whole animal</tissue>
    </source>
</reference>
<sequence length="68" mass="6982">MNWIGPAPQQRVTGTTIVPSVEAAAFVPEFAVIFVTYPPDVALVSVLPVATLSAPVAESTARSVEGAS</sequence>
<protein>
    <submittedName>
        <fullName evidence="1">Uncharacterized protein</fullName>
    </submittedName>
</protein>